<evidence type="ECO:0000256" key="1">
    <source>
        <dbReference type="ARBA" id="ARBA00022536"/>
    </source>
</evidence>
<evidence type="ECO:0000256" key="6">
    <source>
        <dbReference type="SAM" id="MobiDB-lite"/>
    </source>
</evidence>
<evidence type="ECO:0000256" key="5">
    <source>
        <dbReference type="PROSITE-ProRule" id="PRU00076"/>
    </source>
</evidence>
<dbReference type="InterPro" id="IPR052235">
    <property type="entry name" value="Nephronectin_domain"/>
</dbReference>
<dbReference type="FunFam" id="2.10.25.10:FF:000059">
    <property type="entry name" value="Mannan-binding lectin serine protease 1"/>
    <property type="match status" value="1"/>
</dbReference>
<dbReference type="Gene3D" id="2.10.25.10">
    <property type="entry name" value="Laminin"/>
    <property type="match status" value="1"/>
</dbReference>
<reference evidence="8" key="2">
    <citation type="submission" date="2020-11" db="EMBL/GenBank/DDBJ databases">
        <authorList>
            <person name="McCartney M.A."/>
            <person name="Auch B."/>
            <person name="Kono T."/>
            <person name="Mallez S."/>
            <person name="Becker A."/>
            <person name="Gohl D.M."/>
            <person name="Silverstein K.A.T."/>
            <person name="Koren S."/>
            <person name="Bechman K.B."/>
            <person name="Herman A."/>
            <person name="Abrahante J.E."/>
            <person name="Garbe J."/>
        </authorList>
    </citation>
    <scope>NUCLEOTIDE SEQUENCE</scope>
    <source>
        <strain evidence="8">Duluth1</strain>
        <tissue evidence="8">Whole animal</tissue>
    </source>
</reference>
<dbReference type="PANTHER" id="PTHR24050:SF27">
    <property type="entry name" value="FIBRILLIN-1"/>
    <property type="match status" value="1"/>
</dbReference>
<dbReference type="InterPro" id="IPR018097">
    <property type="entry name" value="EGF_Ca-bd_CS"/>
</dbReference>
<keyword evidence="2" id="KW-0732">Signal</keyword>
<feature type="compositionally biased region" description="Polar residues" evidence="6">
    <location>
        <begin position="127"/>
        <end position="143"/>
    </location>
</feature>
<protein>
    <recommendedName>
        <fullName evidence="7">EGF-like domain-containing protein</fullName>
    </recommendedName>
</protein>
<dbReference type="PROSITE" id="PS00010">
    <property type="entry name" value="ASX_HYDROXYL"/>
    <property type="match status" value="1"/>
</dbReference>
<feature type="domain" description="EGF-like" evidence="7">
    <location>
        <begin position="235"/>
        <end position="275"/>
    </location>
</feature>
<dbReference type="InterPro" id="IPR000742">
    <property type="entry name" value="EGF"/>
</dbReference>
<name>A0A9D4F416_DREPO</name>
<proteinExistence type="predicted"/>
<feature type="region of interest" description="Disordered" evidence="6">
    <location>
        <begin position="122"/>
        <end position="143"/>
    </location>
</feature>
<dbReference type="EMBL" id="JAIWYP010000007">
    <property type="protein sequence ID" value="KAH3791397.1"/>
    <property type="molecule type" value="Genomic_DNA"/>
</dbReference>
<sequence>MNAGPINIAATTTRSVSTRSPDKSQLVPEHHALFPRHLPTYESVWTMPLFLKTECIVIASSSSGVCYECEETPENTHGGYEHFLSLSLEFIDQPTIHDVSSLRANPNTLSKTLNLSSDNDVMETRHSNANPAQGSTTDNTSTQSAARLEVPTVAPSYGFGTAQGQGQVVRHTDPVNGFGAEVEWIEVYEKKQKRNKKEKNKDPKVKNSKKAKRGCLTKKCSEGFVLNDGSKECLDIDECTEDPGVCQHNCTNTVGGYNCTCPPGYRISKDKRTCEVPVAGVGSRRLERLTPDFTLLCCVDHDFLGLPLPLVPGMAIFMIGLVQEVSRSTCPYHLRGLALSDAVTSGIPSFPYSVSVSTPSSGLTLQIQRAISLSFLRSR</sequence>
<keyword evidence="1 5" id="KW-0245">EGF-like domain</keyword>
<evidence type="ECO:0000313" key="9">
    <source>
        <dbReference type="Proteomes" id="UP000828390"/>
    </source>
</evidence>
<evidence type="ECO:0000256" key="4">
    <source>
        <dbReference type="ARBA" id="ARBA00023157"/>
    </source>
</evidence>
<evidence type="ECO:0000313" key="8">
    <source>
        <dbReference type="EMBL" id="KAH3791397.1"/>
    </source>
</evidence>
<dbReference type="PROSITE" id="PS01187">
    <property type="entry name" value="EGF_CA"/>
    <property type="match status" value="1"/>
</dbReference>
<keyword evidence="9" id="KW-1185">Reference proteome</keyword>
<organism evidence="8 9">
    <name type="scientific">Dreissena polymorpha</name>
    <name type="common">Zebra mussel</name>
    <name type="synonym">Mytilus polymorpha</name>
    <dbReference type="NCBI Taxonomy" id="45954"/>
    <lineage>
        <taxon>Eukaryota</taxon>
        <taxon>Metazoa</taxon>
        <taxon>Spiralia</taxon>
        <taxon>Lophotrochozoa</taxon>
        <taxon>Mollusca</taxon>
        <taxon>Bivalvia</taxon>
        <taxon>Autobranchia</taxon>
        <taxon>Heteroconchia</taxon>
        <taxon>Euheterodonta</taxon>
        <taxon>Imparidentia</taxon>
        <taxon>Neoheterodontei</taxon>
        <taxon>Myida</taxon>
        <taxon>Dreissenoidea</taxon>
        <taxon>Dreissenidae</taxon>
        <taxon>Dreissena</taxon>
    </lineage>
</organism>
<dbReference type="AlphaFoldDB" id="A0A9D4F416"/>
<dbReference type="SUPFAM" id="SSF57196">
    <property type="entry name" value="EGF/Laminin"/>
    <property type="match status" value="1"/>
</dbReference>
<dbReference type="GO" id="GO:0005509">
    <property type="term" value="F:calcium ion binding"/>
    <property type="evidence" value="ECO:0007669"/>
    <property type="project" value="InterPro"/>
</dbReference>
<dbReference type="Pfam" id="PF14670">
    <property type="entry name" value="FXa_inhibition"/>
    <property type="match status" value="1"/>
</dbReference>
<dbReference type="PANTHER" id="PTHR24050">
    <property type="entry name" value="PA14 DOMAIN-CONTAINING PROTEIN"/>
    <property type="match status" value="1"/>
</dbReference>
<evidence type="ECO:0000256" key="3">
    <source>
        <dbReference type="ARBA" id="ARBA00022737"/>
    </source>
</evidence>
<gene>
    <name evidence="8" type="ORF">DPMN_144882</name>
</gene>
<comment type="caution">
    <text evidence="8">The sequence shown here is derived from an EMBL/GenBank/DDBJ whole genome shotgun (WGS) entry which is preliminary data.</text>
</comment>
<dbReference type="CDD" id="cd00054">
    <property type="entry name" value="EGF_CA"/>
    <property type="match status" value="1"/>
</dbReference>
<dbReference type="SMART" id="SM00181">
    <property type="entry name" value="EGF"/>
    <property type="match status" value="1"/>
</dbReference>
<keyword evidence="3" id="KW-0677">Repeat</keyword>
<dbReference type="PROSITE" id="PS01186">
    <property type="entry name" value="EGF_2"/>
    <property type="match status" value="1"/>
</dbReference>
<dbReference type="InterPro" id="IPR001881">
    <property type="entry name" value="EGF-like_Ca-bd_dom"/>
</dbReference>
<comment type="caution">
    <text evidence="5">Lacks conserved residue(s) required for the propagation of feature annotation.</text>
</comment>
<keyword evidence="4" id="KW-1015">Disulfide bond</keyword>
<evidence type="ECO:0000256" key="2">
    <source>
        <dbReference type="ARBA" id="ARBA00022729"/>
    </source>
</evidence>
<dbReference type="GO" id="GO:0005576">
    <property type="term" value="C:extracellular region"/>
    <property type="evidence" value="ECO:0007669"/>
    <property type="project" value="UniProtKB-SubCell"/>
</dbReference>
<dbReference type="Proteomes" id="UP000828390">
    <property type="component" value="Unassembled WGS sequence"/>
</dbReference>
<reference evidence="8" key="1">
    <citation type="journal article" date="2019" name="bioRxiv">
        <title>The Genome of the Zebra Mussel, Dreissena polymorpha: A Resource for Invasive Species Research.</title>
        <authorList>
            <person name="McCartney M.A."/>
            <person name="Auch B."/>
            <person name="Kono T."/>
            <person name="Mallez S."/>
            <person name="Zhang Y."/>
            <person name="Obille A."/>
            <person name="Becker A."/>
            <person name="Abrahante J.E."/>
            <person name="Garbe J."/>
            <person name="Badalamenti J.P."/>
            <person name="Herman A."/>
            <person name="Mangelson H."/>
            <person name="Liachko I."/>
            <person name="Sullivan S."/>
            <person name="Sone E.D."/>
            <person name="Koren S."/>
            <person name="Silverstein K.A.T."/>
            <person name="Beckman K.B."/>
            <person name="Gohl D.M."/>
        </authorList>
    </citation>
    <scope>NUCLEOTIDE SEQUENCE</scope>
    <source>
        <strain evidence="8">Duluth1</strain>
        <tissue evidence="8">Whole animal</tissue>
    </source>
</reference>
<evidence type="ECO:0000259" key="7">
    <source>
        <dbReference type="PROSITE" id="PS50026"/>
    </source>
</evidence>
<dbReference type="PROSITE" id="PS50026">
    <property type="entry name" value="EGF_3"/>
    <property type="match status" value="1"/>
</dbReference>
<dbReference type="SMART" id="SM00179">
    <property type="entry name" value="EGF_CA"/>
    <property type="match status" value="1"/>
</dbReference>
<accession>A0A9D4F416</accession>
<dbReference type="InterPro" id="IPR000152">
    <property type="entry name" value="EGF-type_Asp/Asn_hydroxyl_site"/>
</dbReference>